<dbReference type="Gene3D" id="3.90.1140.10">
    <property type="entry name" value="Cyclic phosphodiesterase"/>
    <property type="match status" value="1"/>
</dbReference>
<accession>A0A7R7HVF9</accession>
<gene>
    <name evidence="1" type="ORF">Athai_06610</name>
</gene>
<dbReference type="PANTHER" id="PTHR36039">
    <property type="match status" value="1"/>
</dbReference>
<dbReference type="InterPro" id="IPR009097">
    <property type="entry name" value="Cyclic_Pdiesterase"/>
</dbReference>
<protein>
    <submittedName>
        <fullName evidence="1">2'-5' RNA ligase</fullName>
    </submittedName>
</protein>
<dbReference type="RefSeq" id="WP_203960093.1">
    <property type="nucleotide sequence ID" value="NZ_AP023355.1"/>
</dbReference>
<evidence type="ECO:0000313" key="1">
    <source>
        <dbReference type="EMBL" id="BCJ33158.1"/>
    </source>
</evidence>
<dbReference type="SUPFAM" id="SSF55144">
    <property type="entry name" value="LigT-like"/>
    <property type="match status" value="1"/>
</dbReference>
<dbReference type="GO" id="GO:0016874">
    <property type="term" value="F:ligase activity"/>
    <property type="evidence" value="ECO:0007669"/>
    <property type="project" value="UniProtKB-KW"/>
</dbReference>
<keyword evidence="1" id="KW-0436">Ligase</keyword>
<evidence type="ECO:0000313" key="2">
    <source>
        <dbReference type="Proteomes" id="UP000611640"/>
    </source>
</evidence>
<dbReference type="PANTHER" id="PTHR36039:SF2">
    <property type="entry name" value="RNA LIGASE_CYCLIC NUCLEOTIDE PHOSPHODIESTERASE FAMILY PROTEIN"/>
    <property type="match status" value="1"/>
</dbReference>
<dbReference type="AlphaFoldDB" id="A0A7R7HVF9"/>
<dbReference type="KEGG" id="atl:Athai_06610"/>
<name>A0A7R7HVF9_9ACTN</name>
<proteinExistence type="predicted"/>
<keyword evidence="2" id="KW-1185">Reference proteome</keyword>
<dbReference type="Proteomes" id="UP000611640">
    <property type="component" value="Chromosome"/>
</dbReference>
<reference evidence="1 2" key="1">
    <citation type="submission" date="2020-08" db="EMBL/GenBank/DDBJ databases">
        <title>Whole genome shotgun sequence of Actinocatenispora thailandica NBRC 105041.</title>
        <authorList>
            <person name="Komaki H."/>
            <person name="Tamura T."/>
        </authorList>
    </citation>
    <scope>NUCLEOTIDE SEQUENCE [LARGE SCALE GENOMIC DNA]</scope>
    <source>
        <strain evidence="1 2">NBRC 105041</strain>
    </source>
</reference>
<organism evidence="1 2">
    <name type="scientific">Actinocatenispora thailandica</name>
    <dbReference type="NCBI Taxonomy" id="227318"/>
    <lineage>
        <taxon>Bacteria</taxon>
        <taxon>Bacillati</taxon>
        <taxon>Actinomycetota</taxon>
        <taxon>Actinomycetes</taxon>
        <taxon>Micromonosporales</taxon>
        <taxon>Micromonosporaceae</taxon>
        <taxon>Actinocatenispora</taxon>
    </lineage>
</organism>
<dbReference type="EMBL" id="AP023355">
    <property type="protein sequence ID" value="BCJ33158.1"/>
    <property type="molecule type" value="Genomic_DNA"/>
</dbReference>
<sequence length="171" mass="18701">MVAAIEVYFDGAAQARLRRLWDAFEQAGIPSLREHTHRLHRPHLSFAVARRFDAQRVADAVSGLLPPDGIEVEFSSVGEFPGRVLWLGPVPHAGLLARHEAVHRRLTEAGIEVDAVYRPGAWVPHCTVSQQVPWADLARAVGLCLDALPITASLRSAAVADHSRGLYRPIG</sequence>
<dbReference type="Pfam" id="PF13563">
    <property type="entry name" value="2_5_RNA_ligase2"/>
    <property type="match status" value="1"/>
</dbReference>